<proteinExistence type="predicted"/>
<evidence type="ECO:0000313" key="2">
    <source>
        <dbReference type="EMBL" id="GAA1909550.1"/>
    </source>
</evidence>
<name>A0ABN2P261_9ACTN</name>
<evidence type="ECO:0000313" key="3">
    <source>
        <dbReference type="Proteomes" id="UP001501303"/>
    </source>
</evidence>
<dbReference type="EMBL" id="BAAAMJ010000015">
    <property type="protein sequence ID" value="GAA1909550.1"/>
    <property type="molecule type" value="Genomic_DNA"/>
</dbReference>
<keyword evidence="3" id="KW-1185">Reference proteome</keyword>
<dbReference type="RefSeq" id="WP_344260419.1">
    <property type="nucleotide sequence ID" value="NZ_BAAAMJ010000015.1"/>
</dbReference>
<dbReference type="Proteomes" id="UP001501303">
    <property type="component" value="Unassembled WGS sequence"/>
</dbReference>
<comment type="caution">
    <text evidence="2">The sequence shown here is derived from an EMBL/GenBank/DDBJ whole genome shotgun (WGS) entry which is preliminary data.</text>
</comment>
<dbReference type="Gene3D" id="2.30.110.10">
    <property type="entry name" value="Electron Transport, Fmn-binding Protein, Chain A"/>
    <property type="match status" value="1"/>
</dbReference>
<evidence type="ECO:0008006" key="4">
    <source>
        <dbReference type="Google" id="ProtNLM"/>
    </source>
</evidence>
<gene>
    <name evidence="2" type="ORF">GCM10009716_19360</name>
</gene>
<dbReference type="InterPro" id="IPR012349">
    <property type="entry name" value="Split_barrel_FMN-bd"/>
</dbReference>
<dbReference type="Pfam" id="PF12900">
    <property type="entry name" value="Pyridox_ox_2"/>
    <property type="match status" value="1"/>
</dbReference>
<accession>A0ABN2P261</accession>
<evidence type="ECO:0000256" key="1">
    <source>
        <dbReference type="SAM" id="MobiDB-lite"/>
    </source>
</evidence>
<feature type="region of interest" description="Disordered" evidence="1">
    <location>
        <begin position="136"/>
        <end position="174"/>
    </location>
</feature>
<dbReference type="InterPro" id="IPR024747">
    <property type="entry name" value="Pyridox_Oxase-rel"/>
</dbReference>
<sequence>MTAATLTRDQLKPALRLLAGTPYGRAAVTWQAMPHILPARHLVTGDGLLLRFPAGRIDPARLDGTVLAYEANSHGSPGKDAAEPGSPGYWSAQLVGEVSLAVVTEQERSALAAPGDGGSGEGTLYLRLIPRLAVVQRDGPSEEPSAAETGRNPSAVPASHPRPPAAAPVARPRR</sequence>
<protein>
    <recommendedName>
        <fullName evidence="4">Pyridoxamine 5'-phosphate oxidase family protein</fullName>
    </recommendedName>
</protein>
<organism evidence="2 3">
    <name type="scientific">Streptomyces sodiiphilus</name>
    <dbReference type="NCBI Taxonomy" id="226217"/>
    <lineage>
        <taxon>Bacteria</taxon>
        <taxon>Bacillati</taxon>
        <taxon>Actinomycetota</taxon>
        <taxon>Actinomycetes</taxon>
        <taxon>Kitasatosporales</taxon>
        <taxon>Streptomycetaceae</taxon>
        <taxon>Streptomyces</taxon>
    </lineage>
</organism>
<reference evidence="2 3" key="1">
    <citation type="journal article" date="2019" name="Int. J. Syst. Evol. Microbiol.">
        <title>The Global Catalogue of Microorganisms (GCM) 10K type strain sequencing project: providing services to taxonomists for standard genome sequencing and annotation.</title>
        <authorList>
            <consortium name="The Broad Institute Genomics Platform"/>
            <consortium name="The Broad Institute Genome Sequencing Center for Infectious Disease"/>
            <person name="Wu L."/>
            <person name="Ma J."/>
        </authorList>
    </citation>
    <scope>NUCLEOTIDE SEQUENCE [LARGE SCALE GENOMIC DNA]</scope>
    <source>
        <strain evidence="2 3">JCM 13581</strain>
    </source>
</reference>